<accession>A0A3M0CF33</accession>
<dbReference type="EMBL" id="REFR01000011">
    <property type="protein sequence ID" value="RMB07615.1"/>
    <property type="molecule type" value="Genomic_DNA"/>
</dbReference>
<dbReference type="InterPro" id="IPR012910">
    <property type="entry name" value="Plug_dom"/>
</dbReference>
<evidence type="ECO:0000256" key="10">
    <source>
        <dbReference type="ARBA" id="ARBA00023237"/>
    </source>
</evidence>
<name>A0A3M0CF33_9PROT</name>
<evidence type="ECO:0000256" key="6">
    <source>
        <dbReference type="ARBA" id="ARBA00023004"/>
    </source>
</evidence>
<evidence type="ECO:0000256" key="2">
    <source>
        <dbReference type="ARBA" id="ARBA00022448"/>
    </source>
</evidence>
<dbReference type="Pfam" id="PF07715">
    <property type="entry name" value="Plug"/>
    <property type="match status" value="1"/>
</dbReference>
<sequence>MPFITLNQKTRIAFAAGTALLALSIAGVPAFAQASDPEAMERWIDIPAGPLGQSVLALSEAYGIQVLVPNDLIAGKRAAPLSGTFSASVALVRLFEDANLKAERLPNGNYVVSVRAAQKRSAREEAPAADVILVDTITVTGEKIDRTLQETVSSVAVFDEETIDTQNFVDLFDLINQTANVAGIGDDTGFSIRGLRNVGAGFGAITSDVATVYLDGVFLPSGLFASSPLNLWDIESVEIFRGPQSTIQGRNALIGAVVARTVDPGSEYSGKAQFRYGEFNSLRGSAALTAPILRDQVSLRLASDYTETEGFVENLNLDEDDAAGRKALTARAKLLITPDAVPRLTARLNFTYSDVDEQTAFIAEGLFPEQRVTFQDERNIDQSETFLTSAEIDYALTDRLSVTSVSAFIDTDRAGASDLDRGPSVSPSNATSIGRDRIFSQELRFFYDGDRLDFILGGYYFNSDNTTRQGSSVFRPSGVLVPAPEILARLLLMTPTPNPAQVAQANALRNRLIAAVPTTGVDTRFLQNNDIENVAVFGEATYAVTDRLTFTFGGRFDSENIDQSPAFAVQIIPTPPTGDPAVDTLIGLLATGFSSETDLQATNDFNAFLPKGVITYDWTDDLSTSISVQRAYRAGGLSFNQLRINVAGALQGVETQEELERLGVVNRFDPEFTMNYEFSLRSQWFDRRLTVNANAYYIDYNDQQVGVVLSSNPSDLLTANVGNSRLFGFELETFARPFDGLDIFANVGFADTKFLDNANILDVIGRDIVDTGDVDLSNDLVGARFANSPRWTGGLGGRYTHSTGLFANMRLRYTGRSFSSVFNEPSSVNDRFVIADMIIGYTQDRYAIELFGDNLFNNDYLTFNPRGELEDGSVAFAIAGPPRVLGVRVTANF</sequence>
<dbReference type="Proteomes" id="UP000271227">
    <property type="component" value="Unassembled WGS sequence"/>
</dbReference>
<evidence type="ECO:0000256" key="4">
    <source>
        <dbReference type="ARBA" id="ARBA00022496"/>
    </source>
</evidence>
<dbReference type="InterPro" id="IPR039426">
    <property type="entry name" value="TonB-dep_rcpt-like"/>
</dbReference>
<gene>
    <name evidence="15" type="ORF">BXY39_1701</name>
</gene>
<feature type="domain" description="Secretin/TonB short N-terminal" evidence="14">
    <location>
        <begin position="64"/>
        <end position="115"/>
    </location>
</feature>
<protein>
    <submittedName>
        <fullName evidence="15">Outer membrane receptor protein involved in Fe transport</fullName>
    </submittedName>
</protein>
<evidence type="ECO:0000256" key="9">
    <source>
        <dbReference type="ARBA" id="ARBA00023136"/>
    </source>
</evidence>
<evidence type="ECO:0000256" key="7">
    <source>
        <dbReference type="ARBA" id="ARBA00023065"/>
    </source>
</evidence>
<dbReference type="Gene3D" id="3.55.50.30">
    <property type="match status" value="1"/>
</dbReference>
<keyword evidence="13" id="KW-0732">Signal</keyword>
<evidence type="ECO:0000313" key="15">
    <source>
        <dbReference type="EMBL" id="RMB07615.1"/>
    </source>
</evidence>
<dbReference type="Pfam" id="PF00593">
    <property type="entry name" value="TonB_dep_Rec_b-barrel"/>
    <property type="match status" value="1"/>
</dbReference>
<keyword evidence="10 11" id="KW-0998">Cell outer membrane</keyword>
<dbReference type="InParanoid" id="A0A3M0CF33"/>
<evidence type="ECO:0000256" key="3">
    <source>
        <dbReference type="ARBA" id="ARBA00022452"/>
    </source>
</evidence>
<dbReference type="GO" id="GO:0006826">
    <property type="term" value="P:iron ion transport"/>
    <property type="evidence" value="ECO:0007669"/>
    <property type="project" value="UniProtKB-KW"/>
</dbReference>
<dbReference type="InterPro" id="IPR000531">
    <property type="entry name" value="Beta-barrel_TonB"/>
</dbReference>
<dbReference type="SUPFAM" id="SSF56935">
    <property type="entry name" value="Porins"/>
    <property type="match status" value="1"/>
</dbReference>
<dbReference type="PANTHER" id="PTHR32552:SF81">
    <property type="entry name" value="TONB-DEPENDENT OUTER MEMBRANE RECEPTOR"/>
    <property type="match status" value="1"/>
</dbReference>
<evidence type="ECO:0000256" key="1">
    <source>
        <dbReference type="ARBA" id="ARBA00004571"/>
    </source>
</evidence>
<keyword evidence="16" id="KW-1185">Reference proteome</keyword>
<keyword evidence="5 11" id="KW-0812">Transmembrane</keyword>
<keyword evidence="2 11" id="KW-0813">Transport</keyword>
<dbReference type="Gene3D" id="2.40.170.20">
    <property type="entry name" value="TonB-dependent receptor, beta-barrel domain"/>
    <property type="match status" value="2"/>
</dbReference>
<dbReference type="SMART" id="SM00965">
    <property type="entry name" value="STN"/>
    <property type="match status" value="1"/>
</dbReference>
<keyword evidence="8 12" id="KW-0798">TonB box</keyword>
<evidence type="ECO:0000259" key="14">
    <source>
        <dbReference type="SMART" id="SM00965"/>
    </source>
</evidence>
<feature type="chain" id="PRO_5017977613" evidence="13">
    <location>
        <begin position="35"/>
        <end position="893"/>
    </location>
</feature>
<evidence type="ECO:0000256" key="5">
    <source>
        <dbReference type="ARBA" id="ARBA00022692"/>
    </source>
</evidence>
<keyword evidence="6" id="KW-0408">Iron</keyword>
<dbReference type="OrthoDB" id="9760333at2"/>
<dbReference type="PROSITE" id="PS52016">
    <property type="entry name" value="TONB_DEPENDENT_REC_3"/>
    <property type="match status" value="1"/>
</dbReference>
<comment type="caution">
    <text evidence="15">The sequence shown here is derived from an EMBL/GenBank/DDBJ whole genome shotgun (WGS) entry which is preliminary data.</text>
</comment>
<keyword evidence="4" id="KW-0410">Iron transport</keyword>
<reference evidence="15 16" key="1">
    <citation type="submission" date="2018-10" db="EMBL/GenBank/DDBJ databases">
        <title>Genomic Encyclopedia of Archaeal and Bacterial Type Strains, Phase II (KMG-II): from individual species to whole genera.</title>
        <authorList>
            <person name="Goeker M."/>
        </authorList>
    </citation>
    <scope>NUCLEOTIDE SEQUENCE [LARGE SCALE GENOMIC DNA]</scope>
    <source>
        <strain evidence="15 16">DSM 25217</strain>
    </source>
</reference>
<feature type="signal peptide" evidence="13">
    <location>
        <begin position="1"/>
        <end position="34"/>
    </location>
</feature>
<proteinExistence type="inferred from homology"/>
<evidence type="ECO:0000256" key="11">
    <source>
        <dbReference type="PROSITE-ProRule" id="PRU01360"/>
    </source>
</evidence>
<organism evidence="15 16">
    <name type="scientific">Eilatimonas milleporae</name>
    <dbReference type="NCBI Taxonomy" id="911205"/>
    <lineage>
        <taxon>Bacteria</taxon>
        <taxon>Pseudomonadati</taxon>
        <taxon>Pseudomonadota</taxon>
        <taxon>Alphaproteobacteria</taxon>
        <taxon>Kordiimonadales</taxon>
        <taxon>Kordiimonadaceae</taxon>
        <taxon>Eilatimonas</taxon>
    </lineage>
</organism>
<dbReference type="InterPro" id="IPR011662">
    <property type="entry name" value="Secretin/TonB_short_N"/>
</dbReference>
<comment type="subcellular location">
    <subcellularLocation>
        <location evidence="1 11">Cell outer membrane</location>
        <topology evidence="1 11">Multi-pass membrane protein</topology>
    </subcellularLocation>
</comment>
<dbReference type="InterPro" id="IPR036942">
    <property type="entry name" value="Beta-barrel_TonB_sf"/>
</dbReference>
<dbReference type="AlphaFoldDB" id="A0A3M0CF33"/>
<keyword evidence="3 11" id="KW-1134">Transmembrane beta strand</keyword>
<evidence type="ECO:0000256" key="13">
    <source>
        <dbReference type="SAM" id="SignalP"/>
    </source>
</evidence>
<evidence type="ECO:0000256" key="8">
    <source>
        <dbReference type="ARBA" id="ARBA00023077"/>
    </source>
</evidence>
<keyword evidence="9 11" id="KW-0472">Membrane</keyword>
<dbReference type="PANTHER" id="PTHR32552">
    <property type="entry name" value="FERRICHROME IRON RECEPTOR-RELATED"/>
    <property type="match status" value="1"/>
</dbReference>
<evidence type="ECO:0000256" key="12">
    <source>
        <dbReference type="RuleBase" id="RU003357"/>
    </source>
</evidence>
<evidence type="ECO:0000313" key="16">
    <source>
        <dbReference type="Proteomes" id="UP000271227"/>
    </source>
</evidence>
<dbReference type="GO" id="GO:0009279">
    <property type="term" value="C:cell outer membrane"/>
    <property type="evidence" value="ECO:0007669"/>
    <property type="project" value="UniProtKB-SubCell"/>
</dbReference>
<keyword evidence="7" id="KW-0406">Ion transport</keyword>
<dbReference type="RefSeq" id="WP_147453517.1">
    <property type="nucleotide sequence ID" value="NZ_REFR01000011.1"/>
</dbReference>
<comment type="similarity">
    <text evidence="11 12">Belongs to the TonB-dependent receptor family.</text>
</comment>
<keyword evidence="15" id="KW-0675">Receptor</keyword>